<dbReference type="EMBL" id="RBUA01000326">
    <property type="protein sequence ID" value="RMU62795.1"/>
    <property type="molecule type" value="Genomic_DNA"/>
</dbReference>
<protein>
    <submittedName>
        <fullName evidence="1">Uncharacterized protein</fullName>
    </submittedName>
</protein>
<organism evidence="1 2">
    <name type="scientific">Pseudomonas syringae pv. avii</name>
    <dbReference type="NCBI Taxonomy" id="663959"/>
    <lineage>
        <taxon>Bacteria</taxon>
        <taxon>Pseudomonadati</taxon>
        <taxon>Pseudomonadota</taxon>
        <taxon>Gammaproteobacteria</taxon>
        <taxon>Pseudomonadales</taxon>
        <taxon>Pseudomonadaceae</taxon>
        <taxon>Pseudomonas</taxon>
        <taxon>Pseudomonas syringae</taxon>
    </lineage>
</organism>
<sequence length="117" mass="12708">MQIRSLLQLIFMLKHPLAQSLAFGAGSHFIRQSTSITATACDVLNHRAQKQNHHFNVPLGDFLNSTVLCSQVVSHERVPPLFAGALPCCGDATSVVFNDARKAVDDGFGDGLQTQYP</sequence>
<evidence type="ECO:0000313" key="1">
    <source>
        <dbReference type="EMBL" id="RMU62795.1"/>
    </source>
</evidence>
<name>A0A3M5VZL0_PSESX</name>
<dbReference type="AlphaFoldDB" id="A0A3M5VZL0"/>
<accession>A0A3M5VZL0</accession>
<dbReference type="Proteomes" id="UP000280395">
    <property type="component" value="Unassembled WGS sequence"/>
</dbReference>
<evidence type="ECO:0000313" key="2">
    <source>
        <dbReference type="Proteomes" id="UP000280395"/>
    </source>
</evidence>
<proteinExistence type="predicted"/>
<comment type="caution">
    <text evidence="1">The sequence shown here is derived from an EMBL/GenBank/DDBJ whole genome shotgun (WGS) entry which is preliminary data.</text>
</comment>
<reference evidence="1 2" key="1">
    <citation type="submission" date="2018-08" db="EMBL/GenBank/DDBJ databases">
        <title>Recombination of ecologically and evolutionarily significant loci maintains genetic cohesion in the Pseudomonas syringae species complex.</title>
        <authorList>
            <person name="Dillon M."/>
            <person name="Thakur S."/>
            <person name="Almeida R.N.D."/>
            <person name="Weir B.S."/>
            <person name="Guttman D.S."/>
        </authorList>
    </citation>
    <scope>NUCLEOTIDE SEQUENCE [LARGE SCALE GENOMIC DNA]</scope>
    <source>
        <strain evidence="1 2">ICMP 14479</strain>
    </source>
</reference>
<gene>
    <name evidence="1" type="ORF">ALP29_201525</name>
</gene>